<evidence type="ECO:0000256" key="1">
    <source>
        <dbReference type="SAM" id="MobiDB-lite"/>
    </source>
</evidence>
<dbReference type="PANTHER" id="PTHR34130:SF5">
    <property type="entry name" value="OS08G0243800 PROTEIN"/>
    <property type="match status" value="1"/>
</dbReference>
<gene>
    <name evidence="2" type="ORF">DVH24_023246</name>
</gene>
<dbReference type="Proteomes" id="UP000290289">
    <property type="component" value="Chromosome 1"/>
</dbReference>
<feature type="compositionally biased region" description="Polar residues" evidence="1">
    <location>
        <begin position="1"/>
        <end position="10"/>
    </location>
</feature>
<proteinExistence type="predicted"/>
<evidence type="ECO:0000313" key="2">
    <source>
        <dbReference type="EMBL" id="RXI09102.1"/>
    </source>
</evidence>
<organism evidence="2 3">
    <name type="scientific">Malus domestica</name>
    <name type="common">Apple</name>
    <name type="synonym">Pyrus malus</name>
    <dbReference type="NCBI Taxonomy" id="3750"/>
    <lineage>
        <taxon>Eukaryota</taxon>
        <taxon>Viridiplantae</taxon>
        <taxon>Streptophyta</taxon>
        <taxon>Embryophyta</taxon>
        <taxon>Tracheophyta</taxon>
        <taxon>Spermatophyta</taxon>
        <taxon>Magnoliopsida</taxon>
        <taxon>eudicotyledons</taxon>
        <taxon>Gunneridae</taxon>
        <taxon>Pentapetalae</taxon>
        <taxon>rosids</taxon>
        <taxon>fabids</taxon>
        <taxon>Rosales</taxon>
        <taxon>Rosaceae</taxon>
        <taxon>Amygdaloideae</taxon>
        <taxon>Maleae</taxon>
        <taxon>Malus</taxon>
    </lineage>
</organism>
<feature type="compositionally biased region" description="Acidic residues" evidence="1">
    <location>
        <begin position="20"/>
        <end position="30"/>
    </location>
</feature>
<accession>A0A498KTR7</accession>
<dbReference type="PANTHER" id="PTHR34130">
    <property type="entry name" value="OS08G0243800 PROTEIN"/>
    <property type="match status" value="1"/>
</dbReference>
<keyword evidence="3" id="KW-1185">Reference proteome</keyword>
<reference evidence="2 3" key="1">
    <citation type="submission" date="2018-10" db="EMBL/GenBank/DDBJ databases">
        <title>A high-quality apple genome assembly.</title>
        <authorList>
            <person name="Hu J."/>
        </authorList>
    </citation>
    <scope>NUCLEOTIDE SEQUENCE [LARGE SCALE GENOMIC DNA]</scope>
    <source>
        <strain evidence="3">cv. HFTH1</strain>
        <tissue evidence="2">Young leaf</tissue>
    </source>
</reference>
<dbReference type="EMBL" id="RDQH01000327">
    <property type="protein sequence ID" value="RXI09102.1"/>
    <property type="molecule type" value="Genomic_DNA"/>
</dbReference>
<name>A0A498KTR7_MALDO</name>
<protein>
    <submittedName>
        <fullName evidence="2">Uncharacterized protein</fullName>
    </submittedName>
</protein>
<sequence length="268" mass="30342">MVALETQQNPAPLGEKEEQFQDQDPYEAEETLSLCDLPTHSDSACWDDFSKDYQSSSFDRDEDNFFEFFSEEFTPSTYPAEKDIIFCGKLIPYNKEAPKSAAEKGHQKIKSQETGSNARSVNFSKKKGFFRSWRSYPFHKVTKPSKTAKTSKPESPTPTSYRKCEVNKVSILSKTPSKSKWYVLMFQMARLPSEMELKDIKNRQSRRSPSTMFRSFDEESDEMAGAKGNKGIKSDGNSRTKGLWGLLRAAVGCGSPHADAVVREGLLY</sequence>
<dbReference type="AlphaFoldDB" id="A0A498KTR7"/>
<comment type="caution">
    <text evidence="2">The sequence shown here is derived from an EMBL/GenBank/DDBJ whole genome shotgun (WGS) entry which is preliminary data.</text>
</comment>
<feature type="region of interest" description="Disordered" evidence="1">
    <location>
        <begin position="98"/>
        <end position="117"/>
    </location>
</feature>
<evidence type="ECO:0000313" key="3">
    <source>
        <dbReference type="Proteomes" id="UP000290289"/>
    </source>
</evidence>
<feature type="region of interest" description="Disordered" evidence="1">
    <location>
        <begin position="1"/>
        <end position="32"/>
    </location>
</feature>
<feature type="region of interest" description="Disordered" evidence="1">
    <location>
        <begin position="201"/>
        <end position="237"/>
    </location>
</feature>